<dbReference type="GO" id="GO:0016279">
    <property type="term" value="F:protein-lysine N-methyltransferase activity"/>
    <property type="evidence" value="ECO:0007669"/>
    <property type="project" value="InterPro"/>
</dbReference>
<proteinExistence type="inferred from homology"/>
<keyword evidence="4" id="KW-0949">S-adenosyl-L-methionine</keyword>
<dbReference type="AlphaFoldDB" id="A0A914HA19"/>
<organism evidence="5 6">
    <name type="scientific">Globodera rostochiensis</name>
    <name type="common">Golden nematode worm</name>
    <name type="synonym">Heterodera rostochiensis</name>
    <dbReference type="NCBI Taxonomy" id="31243"/>
    <lineage>
        <taxon>Eukaryota</taxon>
        <taxon>Metazoa</taxon>
        <taxon>Ecdysozoa</taxon>
        <taxon>Nematoda</taxon>
        <taxon>Chromadorea</taxon>
        <taxon>Rhabditida</taxon>
        <taxon>Tylenchina</taxon>
        <taxon>Tylenchomorpha</taxon>
        <taxon>Tylenchoidea</taxon>
        <taxon>Heteroderidae</taxon>
        <taxon>Heteroderinae</taxon>
        <taxon>Globodera</taxon>
    </lineage>
</organism>
<evidence type="ECO:0000256" key="3">
    <source>
        <dbReference type="ARBA" id="ARBA00022679"/>
    </source>
</evidence>
<evidence type="ECO:0000313" key="5">
    <source>
        <dbReference type="Proteomes" id="UP000887572"/>
    </source>
</evidence>
<dbReference type="PANTHER" id="PTHR13610">
    <property type="entry name" value="METHYLTRANSFERASE DOMAIN-CONTAINING PROTEIN"/>
    <property type="match status" value="1"/>
</dbReference>
<reference evidence="6" key="1">
    <citation type="submission" date="2022-11" db="UniProtKB">
        <authorList>
            <consortium name="WormBaseParasite"/>
        </authorList>
    </citation>
    <scope>IDENTIFICATION</scope>
</reference>
<evidence type="ECO:0000256" key="4">
    <source>
        <dbReference type="ARBA" id="ARBA00022691"/>
    </source>
</evidence>
<sequence length="131" mass="14633">MCHIIECARAGHKSCVGIELNYPLVVASRCAAWRKGLSDSARFIHGNIFRTDLGTYNTVILFGTESLVDHFLPKLREMRTGTNLILCRFPLPSDEPSWMLRDTEGAGCDQAWLYRRSLGEGANNGNTTTKK</sequence>
<dbReference type="GO" id="GO:1905706">
    <property type="term" value="P:regulation of mitochondrial ATP synthesis coupled proton transport"/>
    <property type="evidence" value="ECO:0007669"/>
    <property type="project" value="TreeGrafter"/>
</dbReference>
<dbReference type="GO" id="GO:0005739">
    <property type="term" value="C:mitochondrion"/>
    <property type="evidence" value="ECO:0007669"/>
    <property type="project" value="TreeGrafter"/>
</dbReference>
<evidence type="ECO:0000313" key="6">
    <source>
        <dbReference type="WBParaSite" id="Gr19_v10_g15607.t1"/>
    </source>
</evidence>
<accession>A0A914HA19</accession>
<evidence type="ECO:0000256" key="1">
    <source>
        <dbReference type="ARBA" id="ARBA00010633"/>
    </source>
</evidence>
<name>A0A914HA19_GLORO</name>
<comment type="similarity">
    <text evidence="1">Belongs to the ANT/ATPSC lysine N-methyltransferase family.</text>
</comment>
<dbReference type="InterPro" id="IPR026170">
    <property type="entry name" value="FAM173A/B"/>
</dbReference>
<dbReference type="WBParaSite" id="Gr19_v10_g15607.t1">
    <property type="protein sequence ID" value="Gr19_v10_g15607.t1"/>
    <property type="gene ID" value="Gr19_v10_g15607"/>
</dbReference>
<dbReference type="PANTHER" id="PTHR13610:SF9">
    <property type="entry name" value="FI06469P"/>
    <property type="match status" value="1"/>
</dbReference>
<dbReference type="Proteomes" id="UP000887572">
    <property type="component" value="Unplaced"/>
</dbReference>
<dbReference type="Gene3D" id="3.40.50.150">
    <property type="entry name" value="Vaccinia Virus protein VP39"/>
    <property type="match status" value="1"/>
</dbReference>
<keyword evidence="2" id="KW-0489">Methyltransferase</keyword>
<dbReference type="GO" id="GO:0032259">
    <property type="term" value="P:methylation"/>
    <property type="evidence" value="ECO:0007669"/>
    <property type="project" value="UniProtKB-KW"/>
</dbReference>
<protein>
    <submittedName>
        <fullName evidence="6">Uncharacterized protein</fullName>
    </submittedName>
</protein>
<keyword evidence="3" id="KW-0808">Transferase</keyword>
<keyword evidence="5" id="KW-1185">Reference proteome</keyword>
<dbReference type="SUPFAM" id="SSF53335">
    <property type="entry name" value="S-adenosyl-L-methionine-dependent methyltransferases"/>
    <property type="match status" value="1"/>
</dbReference>
<evidence type="ECO:0000256" key="2">
    <source>
        <dbReference type="ARBA" id="ARBA00022603"/>
    </source>
</evidence>
<dbReference type="InterPro" id="IPR029063">
    <property type="entry name" value="SAM-dependent_MTases_sf"/>
</dbReference>